<feature type="region of interest" description="Disordered" evidence="1">
    <location>
        <begin position="149"/>
        <end position="181"/>
    </location>
</feature>
<reference evidence="2 3" key="1">
    <citation type="journal article" date="2017" name="PLoS Biol.">
        <title>The sea cucumber genome provides insights into morphological evolution and visceral regeneration.</title>
        <authorList>
            <person name="Zhang X."/>
            <person name="Sun L."/>
            <person name="Yuan J."/>
            <person name="Sun Y."/>
            <person name="Gao Y."/>
            <person name="Zhang L."/>
            <person name="Li S."/>
            <person name="Dai H."/>
            <person name="Hamel J.F."/>
            <person name="Liu C."/>
            <person name="Yu Y."/>
            <person name="Liu S."/>
            <person name="Lin W."/>
            <person name="Guo K."/>
            <person name="Jin S."/>
            <person name="Xu P."/>
            <person name="Storey K.B."/>
            <person name="Huan P."/>
            <person name="Zhang T."/>
            <person name="Zhou Y."/>
            <person name="Zhang J."/>
            <person name="Lin C."/>
            <person name="Li X."/>
            <person name="Xing L."/>
            <person name="Huo D."/>
            <person name="Sun M."/>
            <person name="Wang L."/>
            <person name="Mercier A."/>
            <person name="Li F."/>
            <person name="Yang H."/>
            <person name="Xiang J."/>
        </authorList>
    </citation>
    <scope>NUCLEOTIDE SEQUENCE [LARGE SCALE GENOMIC DNA]</scope>
    <source>
        <strain evidence="2">Shaxun</strain>
        <tissue evidence="2">Muscle</tissue>
    </source>
</reference>
<protein>
    <submittedName>
        <fullName evidence="2">Uncharacterized protein</fullName>
    </submittedName>
</protein>
<dbReference type="Proteomes" id="UP000230750">
    <property type="component" value="Unassembled WGS sequence"/>
</dbReference>
<dbReference type="AlphaFoldDB" id="A0A2G8KU07"/>
<name>A0A2G8KU07_STIJA</name>
<accession>A0A2G8KU07</accession>
<evidence type="ECO:0000313" key="3">
    <source>
        <dbReference type="Proteomes" id="UP000230750"/>
    </source>
</evidence>
<dbReference type="EMBL" id="MRZV01000370">
    <property type="protein sequence ID" value="PIK51489.1"/>
    <property type="molecule type" value="Genomic_DNA"/>
</dbReference>
<feature type="compositionally biased region" description="Low complexity" evidence="1">
    <location>
        <begin position="197"/>
        <end position="208"/>
    </location>
</feature>
<comment type="caution">
    <text evidence="2">The sequence shown here is derived from an EMBL/GenBank/DDBJ whole genome shotgun (WGS) entry which is preliminary data.</text>
</comment>
<proteinExistence type="predicted"/>
<keyword evidence="3" id="KW-1185">Reference proteome</keyword>
<gene>
    <name evidence="2" type="ORF">BSL78_11628</name>
</gene>
<evidence type="ECO:0000256" key="1">
    <source>
        <dbReference type="SAM" id="MobiDB-lite"/>
    </source>
</evidence>
<evidence type="ECO:0000313" key="2">
    <source>
        <dbReference type="EMBL" id="PIK51489.1"/>
    </source>
</evidence>
<feature type="region of interest" description="Disordered" evidence="1">
    <location>
        <begin position="197"/>
        <end position="219"/>
    </location>
</feature>
<sequence length="250" mass="27582">MTENVIFRSQLNVLSLNPPENVNDTVECEITQTSKARSCVTTKEDIYFNSNLTLVSDEDNFIFTCSVSPSVFRNYLRWFWTSSSINASGNVTDYRQNGTRLALDNVNTMSHETFIRCELSWGVFNYSYVDILVPMDTPTTQATSVWTKAPEGKNSVSTQGGMTLDHVDGNERTSVGPHSEDHTMMTMMKSSVSLMSSTSVPSTSVSTTAPEGKNSVSTQGGVILDHVDGTERTSVGPHSEDHTMMTMIEE</sequence>
<organism evidence="2 3">
    <name type="scientific">Stichopus japonicus</name>
    <name type="common">Sea cucumber</name>
    <dbReference type="NCBI Taxonomy" id="307972"/>
    <lineage>
        <taxon>Eukaryota</taxon>
        <taxon>Metazoa</taxon>
        <taxon>Echinodermata</taxon>
        <taxon>Eleutherozoa</taxon>
        <taxon>Echinozoa</taxon>
        <taxon>Holothuroidea</taxon>
        <taxon>Aspidochirotacea</taxon>
        <taxon>Aspidochirotida</taxon>
        <taxon>Stichopodidae</taxon>
        <taxon>Apostichopus</taxon>
    </lineage>
</organism>